<keyword evidence="2" id="KW-1133">Transmembrane helix</keyword>
<dbReference type="Pfam" id="PF12836">
    <property type="entry name" value="HHH_3"/>
    <property type="match status" value="1"/>
</dbReference>
<dbReference type="InterPro" id="IPR010994">
    <property type="entry name" value="RuvA_2-like"/>
</dbReference>
<evidence type="ECO:0000256" key="2">
    <source>
        <dbReference type="SAM" id="Phobius"/>
    </source>
</evidence>
<dbReference type="GeneID" id="42982635"/>
<dbReference type="NCBIfam" id="TIGR00426">
    <property type="entry name" value="competence protein ComEA helix-hairpin-helix repeat region"/>
    <property type="match status" value="1"/>
</dbReference>
<dbReference type="InterPro" id="IPR003583">
    <property type="entry name" value="Hlx-hairpin-Hlx_DNA-bd_motif"/>
</dbReference>
<feature type="transmembrane region" description="Helical" evidence="2">
    <location>
        <begin position="12"/>
        <end position="33"/>
    </location>
</feature>
<gene>
    <name evidence="3" type="ORF">AYR53_10235</name>
</gene>
<dbReference type="InterPro" id="IPR004509">
    <property type="entry name" value="Competence_ComEA_HhH"/>
</dbReference>
<dbReference type="OrthoDB" id="9790239at2"/>
<accession>A0A192H410</accession>
<dbReference type="AlphaFoldDB" id="A0A192H410"/>
<feature type="compositionally biased region" description="Polar residues" evidence="1">
    <location>
        <begin position="148"/>
        <end position="171"/>
    </location>
</feature>
<keyword evidence="2" id="KW-0472">Membrane</keyword>
<keyword evidence="4" id="KW-1185">Reference proteome</keyword>
<organism evidence="3 4">
    <name type="scientific">Loigolactobacillus backii</name>
    <dbReference type="NCBI Taxonomy" id="375175"/>
    <lineage>
        <taxon>Bacteria</taxon>
        <taxon>Bacillati</taxon>
        <taxon>Bacillota</taxon>
        <taxon>Bacilli</taxon>
        <taxon>Lactobacillales</taxon>
        <taxon>Lactobacillaceae</taxon>
        <taxon>Loigolactobacillus</taxon>
    </lineage>
</organism>
<dbReference type="GO" id="GO:0015627">
    <property type="term" value="C:type II protein secretion system complex"/>
    <property type="evidence" value="ECO:0007669"/>
    <property type="project" value="TreeGrafter"/>
</dbReference>
<feature type="region of interest" description="Disordered" evidence="1">
    <location>
        <begin position="146"/>
        <end position="171"/>
    </location>
</feature>
<dbReference type="EMBL" id="CP014873">
    <property type="protein sequence ID" value="ANK63105.1"/>
    <property type="molecule type" value="Genomic_DNA"/>
</dbReference>
<evidence type="ECO:0000256" key="1">
    <source>
        <dbReference type="SAM" id="MobiDB-lite"/>
    </source>
</evidence>
<evidence type="ECO:0000313" key="4">
    <source>
        <dbReference type="Proteomes" id="UP000078582"/>
    </source>
</evidence>
<name>A0A192H410_9LACO</name>
<proteinExistence type="predicted"/>
<keyword evidence="2" id="KW-0812">Transmembrane</keyword>
<evidence type="ECO:0000313" key="3">
    <source>
        <dbReference type="EMBL" id="ANK63105.1"/>
    </source>
</evidence>
<dbReference type="Pfam" id="PF10531">
    <property type="entry name" value="SLBB"/>
    <property type="match status" value="1"/>
</dbReference>
<sequence length="234" mass="25276">MSTDWLSLIKRYWYCGVIGLLLVIIGIIGYQAMFQRPVTKNEAVFSNSSVIQDSSTSAQYQNTATEAQQTGQTIQKGFVDVKGAVKKPGIYVVTDNTRLFDVIRKAGGLAEDADQKQVNLAQQVSDQQIIFIPKVGEEVPAELGLAEQQPTPAESGSTIATTGSADGQQATGQTNLNTATAEELQQLTGIGQKKAELIINFRTEQGGFKQIEDLKKVSGIGEKTFESLKDSITV</sequence>
<dbReference type="PANTHER" id="PTHR21180:SF32">
    <property type="entry name" value="ENDONUCLEASE_EXONUCLEASE_PHOSPHATASE FAMILY DOMAIN-CONTAINING PROTEIN 1"/>
    <property type="match status" value="1"/>
</dbReference>
<protein>
    <submittedName>
        <fullName evidence="3">Competence protein ComE</fullName>
    </submittedName>
</protein>
<dbReference type="GO" id="GO:0003677">
    <property type="term" value="F:DNA binding"/>
    <property type="evidence" value="ECO:0007669"/>
    <property type="project" value="InterPro"/>
</dbReference>
<dbReference type="SUPFAM" id="SSF47781">
    <property type="entry name" value="RuvA domain 2-like"/>
    <property type="match status" value="1"/>
</dbReference>
<dbReference type="GO" id="GO:0015628">
    <property type="term" value="P:protein secretion by the type II secretion system"/>
    <property type="evidence" value="ECO:0007669"/>
    <property type="project" value="TreeGrafter"/>
</dbReference>
<dbReference type="InterPro" id="IPR019554">
    <property type="entry name" value="Soluble_ligand-bd"/>
</dbReference>
<dbReference type="RefSeq" id="WP_068280396.1">
    <property type="nucleotide sequence ID" value="NZ_CP014873.1"/>
</dbReference>
<dbReference type="Gene3D" id="3.10.560.10">
    <property type="entry name" value="Outer membrane lipoprotein wza domain like"/>
    <property type="match status" value="1"/>
</dbReference>
<dbReference type="GO" id="GO:0006281">
    <property type="term" value="P:DNA repair"/>
    <property type="evidence" value="ECO:0007669"/>
    <property type="project" value="InterPro"/>
</dbReference>
<dbReference type="InterPro" id="IPR051675">
    <property type="entry name" value="Endo/Exo/Phosphatase_dom_1"/>
</dbReference>
<dbReference type="Proteomes" id="UP000078582">
    <property type="component" value="Chromosome"/>
</dbReference>
<dbReference type="PANTHER" id="PTHR21180">
    <property type="entry name" value="ENDONUCLEASE/EXONUCLEASE/PHOSPHATASE FAMILY DOMAIN-CONTAINING PROTEIN 1"/>
    <property type="match status" value="1"/>
</dbReference>
<dbReference type="SMART" id="SM00278">
    <property type="entry name" value="HhH1"/>
    <property type="match status" value="2"/>
</dbReference>
<dbReference type="Gene3D" id="1.10.150.280">
    <property type="entry name" value="AF1531-like domain"/>
    <property type="match status" value="1"/>
</dbReference>
<dbReference type="STRING" id="375175.AYR53_10235"/>
<reference evidence="3 4" key="1">
    <citation type="submission" date="2016-03" db="EMBL/GenBank/DDBJ databases">
        <title>Pediococcus and Lactobacillus from brewery environment - whole genome sequencing and assembly.</title>
        <authorList>
            <person name="Behr J."/>
            <person name="Geissler A.J."/>
            <person name="Vogel R.F."/>
        </authorList>
    </citation>
    <scope>NUCLEOTIDE SEQUENCE [LARGE SCALE GENOMIC DNA]</scope>
    <source>
        <strain evidence="3 4">TMW 1.1989</strain>
    </source>
</reference>